<evidence type="ECO:0000313" key="10">
    <source>
        <dbReference type="Proteomes" id="UP001499851"/>
    </source>
</evidence>
<dbReference type="Proteomes" id="UP001499851">
    <property type="component" value="Unassembled WGS sequence"/>
</dbReference>
<proteinExistence type="inferred from homology"/>
<evidence type="ECO:0000256" key="4">
    <source>
        <dbReference type="ARBA" id="ARBA00023082"/>
    </source>
</evidence>
<organism evidence="9 10">
    <name type="scientific">Glycomyces endophyticus</name>
    <dbReference type="NCBI Taxonomy" id="480996"/>
    <lineage>
        <taxon>Bacteria</taxon>
        <taxon>Bacillati</taxon>
        <taxon>Actinomycetota</taxon>
        <taxon>Actinomycetes</taxon>
        <taxon>Glycomycetales</taxon>
        <taxon>Glycomycetaceae</taxon>
        <taxon>Glycomyces</taxon>
    </lineage>
</organism>
<evidence type="ECO:0000256" key="1">
    <source>
        <dbReference type="ARBA" id="ARBA00010641"/>
    </source>
</evidence>
<comment type="subunit">
    <text evidence="2">Interacts transiently with the RNA polymerase catalytic core formed by RpoA, RpoB, RpoC and RpoZ (2 alpha, 1 beta, 1 beta' and 1 omega subunit) to form the RNA polymerase holoenzyme that can initiate transcription.</text>
</comment>
<comment type="similarity">
    <text evidence="1">Belongs to the sigma-70 factor family. ECF subfamily.</text>
</comment>
<accession>A0ABP4RVS3</accession>
<evidence type="ECO:0000313" key="9">
    <source>
        <dbReference type="EMBL" id="GAA1662754.1"/>
    </source>
</evidence>
<dbReference type="InterPro" id="IPR036388">
    <property type="entry name" value="WH-like_DNA-bd_sf"/>
</dbReference>
<keyword evidence="4" id="KW-0731">Sigma factor</keyword>
<dbReference type="InterPro" id="IPR013249">
    <property type="entry name" value="RNA_pol_sigma70_r4_t2"/>
</dbReference>
<gene>
    <name evidence="9" type="primary">sigJ_1</name>
    <name evidence="9" type="ORF">GCM10009830_05070</name>
</gene>
<name>A0ABP4RVS3_9ACTN</name>
<sequence>MHEEGPDMTDDQWLARRFEDDRPRLVAVAFRMLGSSGEAEDAVQEAWFRLAASDTERIVNLSGWLTTVVGRVCLDQLRRRRSRAEQPIPETGPEPTALPTLTGAPVDPESEAVMADSVGLALLVVLETLEPAERLAFVLHDMFGVPFDEIAQIVDRTPTAARKLASRARARVRGTGEPEHRDTARQRAVVEAFMSAAREGDFDALVSVLDPDVTLRTDAAGVGMILRGAATIAGGAVTFAAMATQAQLVLVDGRIGTVSSIAGQPLPTRVLVFTVEDGRITAMEGITDAARIRGMEMTLLAV</sequence>
<dbReference type="Pfam" id="PF04542">
    <property type="entry name" value="Sigma70_r2"/>
    <property type="match status" value="1"/>
</dbReference>
<dbReference type="SUPFAM" id="SSF54427">
    <property type="entry name" value="NTF2-like"/>
    <property type="match status" value="1"/>
</dbReference>
<comment type="caution">
    <text evidence="9">The sequence shown here is derived from an EMBL/GenBank/DDBJ whole genome shotgun (WGS) entry which is preliminary data.</text>
</comment>
<reference evidence="10" key="1">
    <citation type="journal article" date="2019" name="Int. J. Syst. Evol. Microbiol.">
        <title>The Global Catalogue of Microorganisms (GCM) 10K type strain sequencing project: providing services to taxonomists for standard genome sequencing and annotation.</title>
        <authorList>
            <consortium name="The Broad Institute Genomics Platform"/>
            <consortium name="The Broad Institute Genome Sequencing Center for Infectious Disease"/>
            <person name="Wu L."/>
            <person name="Ma J."/>
        </authorList>
    </citation>
    <scope>NUCLEOTIDE SEQUENCE [LARGE SCALE GENOMIC DNA]</scope>
    <source>
        <strain evidence="10">JCM 16001</strain>
    </source>
</reference>
<evidence type="ECO:0000256" key="6">
    <source>
        <dbReference type="SAM" id="MobiDB-lite"/>
    </source>
</evidence>
<dbReference type="InterPro" id="IPR007627">
    <property type="entry name" value="RNA_pol_sigma70_r2"/>
</dbReference>
<feature type="domain" description="RNA polymerase sigma factor 70 region 4 type 2" evidence="8">
    <location>
        <begin position="121"/>
        <end position="171"/>
    </location>
</feature>
<evidence type="ECO:0000259" key="8">
    <source>
        <dbReference type="Pfam" id="PF08281"/>
    </source>
</evidence>
<dbReference type="EMBL" id="BAAAQF010000002">
    <property type="protein sequence ID" value="GAA1662754.1"/>
    <property type="molecule type" value="Genomic_DNA"/>
</dbReference>
<dbReference type="SUPFAM" id="SSF88659">
    <property type="entry name" value="Sigma3 and sigma4 domains of RNA polymerase sigma factors"/>
    <property type="match status" value="1"/>
</dbReference>
<feature type="domain" description="RNA polymerase sigma-70 region 2" evidence="7">
    <location>
        <begin position="19"/>
        <end position="82"/>
    </location>
</feature>
<protein>
    <submittedName>
        <fullName evidence="9">RNA polymerase sigma factor SigJ</fullName>
    </submittedName>
</protein>
<dbReference type="SUPFAM" id="SSF88946">
    <property type="entry name" value="Sigma2 domain of RNA polymerase sigma factors"/>
    <property type="match status" value="1"/>
</dbReference>
<dbReference type="PANTHER" id="PTHR30173:SF43">
    <property type="entry name" value="ECF RNA POLYMERASE SIGMA FACTOR SIGI-RELATED"/>
    <property type="match status" value="1"/>
</dbReference>
<dbReference type="Gene3D" id="1.10.1740.10">
    <property type="match status" value="1"/>
</dbReference>
<dbReference type="Pfam" id="PF08281">
    <property type="entry name" value="Sigma70_r4_2"/>
    <property type="match status" value="1"/>
</dbReference>
<evidence type="ECO:0000256" key="2">
    <source>
        <dbReference type="ARBA" id="ARBA00011344"/>
    </source>
</evidence>
<dbReference type="InterPro" id="IPR014284">
    <property type="entry name" value="RNA_pol_sigma-70_dom"/>
</dbReference>
<keyword evidence="3" id="KW-0805">Transcription regulation</keyword>
<evidence type="ECO:0000256" key="5">
    <source>
        <dbReference type="ARBA" id="ARBA00023163"/>
    </source>
</evidence>
<dbReference type="NCBIfam" id="TIGR02937">
    <property type="entry name" value="sigma70-ECF"/>
    <property type="match status" value="1"/>
</dbReference>
<evidence type="ECO:0000256" key="3">
    <source>
        <dbReference type="ARBA" id="ARBA00023015"/>
    </source>
</evidence>
<dbReference type="InterPro" id="IPR013325">
    <property type="entry name" value="RNA_pol_sigma_r2"/>
</dbReference>
<dbReference type="Gene3D" id="3.10.450.50">
    <property type="match status" value="1"/>
</dbReference>
<dbReference type="InterPro" id="IPR013324">
    <property type="entry name" value="RNA_pol_sigma_r3/r4-like"/>
</dbReference>
<dbReference type="PANTHER" id="PTHR30173">
    <property type="entry name" value="SIGMA 19 FACTOR"/>
    <property type="match status" value="1"/>
</dbReference>
<dbReference type="InterPro" id="IPR032710">
    <property type="entry name" value="NTF2-like_dom_sf"/>
</dbReference>
<dbReference type="Gene3D" id="1.10.10.10">
    <property type="entry name" value="Winged helix-like DNA-binding domain superfamily/Winged helix DNA-binding domain"/>
    <property type="match status" value="1"/>
</dbReference>
<evidence type="ECO:0000259" key="7">
    <source>
        <dbReference type="Pfam" id="PF04542"/>
    </source>
</evidence>
<keyword evidence="5" id="KW-0804">Transcription</keyword>
<dbReference type="InterPro" id="IPR052704">
    <property type="entry name" value="ECF_Sigma-70_Domain"/>
</dbReference>
<feature type="region of interest" description="Disordered" evidence="6">
    <location>
        <begin position="80"/>
        <end position="107"/>
    </location>
</feature>
<keyword evidence="10" id="KW-1185">Reference proteome</keyword>